<dbReference type="GO" id="GO:0042262">
    <property type="term" value="P:DNA protection"/>
    <property type="evidence" value="ECO:0007669"/>
    <property type="project" value="InterPro"/>
</dbReference>
<dbReference type="GO" id="GO:0003690">
    <property type="term" value="F:double-stranded DNA binding"/>
    <property type="evidence" value="ECO:0007669"/>
    <property type="project" value="InterPro"/>
</dbReference>
<comment type="caution">
    <text evidence="2">The sequence shown here is derived from an EMBL/GenBank/DDBJ whole genome shotgun (WGS) entry which is preliminary data.</text>
</comment>
<sequence length="151" mass="17897">MLRKNEAIQQVERLLQTIKAEKKALEDISSQYQKEVEAVQAKYYKHIEEIKKNIKTYELELEKTAKKYKYALFDGTDVVDTQFGRLICTIKFAVKRAKGVLEKLEELGWNEAIIIEKKVNWDKLEKWPDERLIACGTERVKKEKIEYELNQ</sequence>
<organism evidence="2">
    <name type="scientific">Thermodesulfovibrio aggregans</name>
    <dbReference type="NCBI Taxonomy" id="86166"/>
    <lineage>
        <taxon>Bacteria</taxon>
        <taxon>Pseudomonadati</taxon>
        <taxon>Nitrospirota</taxon>
        <taxon>Thermodesulfovibrionia</taxon>
        <taxon>Thermodesulfovibrionales</taxon>
        <taxon>Thermodesulfovibrionaceae</taxon>
        <taxon>Thermodesulfovibrio</taxon>
    </lineage>
</organism>
<feature type="coiled-coil region" evidence="1">
    <location>
        <begin position="1"/>
        <end position="67"/>
    </location>
</feature>
<dbReference type="Pfam" id="PF07352">
    <property type="entry name" value="Phage_Mu_Gam"/>
    <property type="match status" value="1"/>
</dbReference>
<reference evidence="2" key="1">
    <citation type="journal article" date="2020" name="mSystems">
        <title>Genome- and Community-Level Interaction Insights into Carbon Utilization and Element Cycling Functions of Hydrothermarchaeota in Hydrothermal Sediment.</title>
        <authorList>
            <person name="Zhou Z."/>
            <person name="Liu Y."/>
            <person name="Xu W."/>
            <person name="Pan J."/>
            <person name="Luo Z.H."/>
            <person name="Li M."/>
        </authorList>
    </citation>
    <scope>NUCLEOTIDE SEQUENCE [LARGE SCALE GENOMIC DNA]</scope>
    <source>
        <strain evidence="2">SpSt-788</strain>
    </source>
</reference>
<keyword evidence="1" id="KW-0175">Coiled coil</keyword>
<protein>
    <recommendedName>
        <fullName evidence="3">Host-nuclease inhibitor protein Gam</fullName>
    </recommendedName>
</protein>
<evidence type="ECO:0000256" key="1">
    <source>
        <dbReference type="SAM" id="Coils"/>
    </source>
</evidence>
<accession>A0A7C4EQE0</accession>
<dbReference type="AlphaFoldDB" id="A0A7C4EQE0"/>
<evidence type="ECO:0008006" key="3">
    <source>
        <dbReference type="Google" id="ProtNLM"/>
    </source>
</evidence>
<dbReference type="SUPFAM" id="SSF161266">
    <property type="entry name" value="Gam-like"/>
    <property type="match status" value="1"/>
</dbReference>
<dbReference type="InterPro" id="IPR009951">
    <property type="entry name" value="Host-nuc_inhib_Gam"/>
</dbReference>
<dbReference type="EMBL" id="DTHO01000056">
    <property type="protein sequence ID" value="HGG99811.1"/>
    <property type="molecule type" value="Genomic_DNA"/>
</dbReference>
<proteinExistence type="predicted"/>
<name>A0A7C4EQE0_9BACT</name>
<evidence type="ECO:0000313" key="2">
    <source>
        <dbReference type="EMBL" id="HGG99811.1"/>
    </source>
</evidence>
<gene>
    <name evidence="2" type="ORF">ENV75_05120</name>
</gene>